<dbReference type="EMBL" id="QICB01000001">
    <property type="protein sequence ID" value="RNL21505.1"/>
    <property type="molecule type" value="Genomic_DNA"/>
</dbReference>
<organism evidence="1 2">
    <name type="scientific">Slackia faecicanis</name>
    <dbReference type="NCBI Taxonomy" id="255723"/>
    <lineage>
        <taxon>Bacteria</taxon>
        <taxon>Bacillati</taxon>
        <taxon>Actinomycetota</taxon>
        <taxon>Coriobacteriia</taxon>
        <taxon>Eggerthellales</taxon>
        <taxon>Eggerthellaceae</taxon>
        <taxon>Slackia</taxon>
    </lineage>
</organism>
<keyword evidence="2" id="KW-1185">Reference proteome</keyword>
<dbReference type="Proteomes" id="UP000267368">
    <property type="component" value="Unassembled WGS sequence"/>
</dbReference>
<evidence type="ECO:0000313" key="1">
    <source>
        <dbReference type="EMBL" id="RNL21505.1"/>
    </source>
</evidence>
<sequence length="70" mass="7900">MYGDKSKKCTKFTVSRQVRISPGYFEAKRAARPSGWLSPNERDLLAHLDAQPNKAGHIKALIRADMERGE</sequence>
<evidence type="ECO:0000313" key="2">
    <source>
        <dbReference type="Proteomes" id="UP000267368"/>
    </source>
</evidence>
<gene>
    <name evidence="1" type="ORF">DMP07_01290</name>
</gene>
<accession>A0A3N0AHG7</accession>
<proteinExistence type="predicted"/>
<protein>
    <submittedName>
        <fullName evidence="1">Uncharacterized protein</fullName>
    </submittedName>
</protein>
<reference evidence="2" key="1">
    <citation type="submission" date="2018-05" db="EMBL/GenBank/DDBJ databases">
        <title>Genome Sequencing of selected type strains of the family Eggerthellaceae.</title>
        <authorList>
            <person name="Danylec N."/>
            <person name="Stoll D.A."/>
            <person name="Doetsch A."/>
            <person name="Huch M."/>
        </authorList>
    </citation>
    <scope>NUCLEOTIDE SEQUENCE [LARGE SCALE GENOMIC DNA]</scope>
    <source>
        <strain evidence="2">DSM 17537</strain>
    </source>
</reference>
<dbReference type="AlphaFoldDB" id="A0A3N0AHG7"/>
<comment type="caution">
    <text evidence="1">The sequence shown here is derived from an EMBL/GenBank/DDBJ whole genome shotgun (WGS) entry which is preliminary data.</text>
</comment>
<name>A0A3N0AHG7_9ACTN</name>